<name>A0A8T8SJQ4_9BASI</name>
<dbReference type="AlphaFoldDB" id="A0A8T8SJQ4"/>
<evidence type="ECO:0000313" key="3">
    <source>
        <dbReference type="EMBL" id="KAE8241235.1"/>
    </source>
</evidence>
<feature type="domain" description="RNase H type-1" evidence="2">
    <location>
        <begin position="517"/>
        <end position="667"/>
    </location>
</feature>
<dbReference type="GO" id="GO:0004523">
    <property type="term" value="F:RNA-DNA hybrid ribonuclease activity"/>
    <property type="evidence" value="ECO:0007669"/>
    <property type="project" value="InterPro"/>
</dbReference>
<proteinExistence type="predicted"/>
<reference evidence="3" key="2">
    <citation type="journal article" date="2019" name="IMA Fungus">
        <title>Genome sequencing and comparison of five Tilletia species to identify candidate genes for the detection of regulated species infecting wheat.</title>
        <authorList>
            <person name="Nguyen H.D.T."/>
            <person name="Sultana T."/>
            <person name="Kesanakurti P."/>
            <person name="Hambleton S."/>
        </authorList>
    </citation>
    <scope>NUCLEOTIDE SEQUENCE</scope>
    <source>
        <strain evidence="3">DAOMC 236416</strain>
    </source>
</reference>
<dbReference type="PANTHER" id="PTHR33481:SF1">
    <property type="entry name" value="ENDONUCLEASE_EXONUCLEASE_PHOSPHATASE DOMAIN-CONTAINING PROTEIN-RELATED"/>
    <property type="match status" value="1"/>
</dbReference>
<dbReference type="SUPFAM" id="SSF53098">
    <property type="entry name" value="Ribonuclease H-like"/>
    <property type="match status" value="1"/>
</dbReference>
<evidence type="ECO:0008006" key="5">
    <source>
        <dbReference type="Google" id="ProtNLM"/>
    </source>
</evidence>
<comment type="caution">
    <text evidence="3">The sequence shown here is derived from an EMBL/GenBank/DDBJ whole genome shotgun (WGS) entry which is preliminary data.</text>
</comment>
<dbReference type="Proteomes" id="UP000077521">
    <property type="component" value="Unassembled WGS sequence"/>
</dbReference>
<dbReference type="CDD" id="cd09276">
    <property type="entry name" value="Rnase_HI_RT_non_LTR"/>
    <property type="match status" value="1"/>
</dbReference>
<gene>
    <name evidence="3" type="ORF">A4X13_0g7505</name>
</gene>
<dbReference type="PANTHER" id="PTHR33481">
    <property type="entry name" value="REVERSE TRANSCRIPTASE"/>
    <property type="match status" value="1"/>
</dbReference>
<dbReference type="InterPro" id="IPR012337">
    <property type="entry name" value="RNaseH-like_sf"/>
</dbReference>
<evidence type="ECO:0000259" key="2">
    <source>
        <dbReference type="PROSITE" id="PS50879"/>
    </source>
</evidence>
<dbReference type="CDD" id="cd01650">
    <property type="entry name" value="RT_nLTR_like"/>
    <property type="match status" value="1"/>
</dbReference>
<reference evidence="3" key="1">
    <citation type="submission" date="2016-04" db="EMBL/GenBank/DDBJ databases">
        <authorList>
            <person name="Nguyen H.D."/>
            <person name="Samba Siva P."/>
            <person name="Cullis J."/>
            <person name="Levesque C.A."/>
            <person name="Hambleton S."/>
        </authorList>
    </citation>
    <scope>NUCLEOTIDE SEQUENCE</scope>
    <source>
        <strain evidence="3">DAOMC 236416</strain>
    </source>
</reference>
<evidence type="ECO:0000259" key="1">
    <source>
        <dbReference type="PROSITE" id="PS50878"/>
    </source>
</evidence>
<dbReference type="GO" id="GO:0003676">
    <property type="term" value="F:nucleic acid binding"/>
    <property type="evidence" value="ECO:0007669"/>
    <property type="project" value="InterPro"/>
</dbReference>
<accession>A0A8T8SJQ4</accession>
<organism evidence="3 4">
    <name type="scientific">Tilletia indica</name>
    <dbReference type="NCBI Taxonomy" id="43049"/>
    <lineage>
        <taxon>Eukaryota</taxon>
        <taxon>Fungi</taxon>
        <taxon>Dikarya</taxon>
        <taxon>Basidiomycota</taxon>
        <taxon>Ustilaginomycotina</taxon>
        <taxon>Exobasidiomycetes</taxon>
        <taxon>Tilletiales</taxon>
        <taxon>Tilletiaceae</taxon>
        <taxon>Tilletia</taxon>
    </lineage>
</organism>
<keyword evidence="4" id="KW-1185">Reference proteome</keyword>
<dbReference type="EMBL" id="LWDF02000948">
    <property type="protein sequence ID" value="KAE8241235.1"/>
    <property type="molecule type" value="Genomic_DNA"/>
</dbReference>
<dbReference type="PROSITE" id="PS50879">
    <property type="entry name" value="RNASE_H_1"/>
    <property type="match status" value="1"/>
</dbReference>
<protein>
    <recommendedName>
        <fullName evidence="5">RNase H type-1 domain-containing protein</fullName>
    </recommendedName>
</protein>
<feature type="domain" description="Reverse transcriptase" evidence="1">
    <location>
        <begin position="11"/>
        <end position="292"/>
    </location>
</feature>
<dbReference type="Pfam" id="PF00078">
    <property type="entry name" value="RVT_1"/>
    <property type="match status" value="1"/>
</dbReference>
<evidence type="ECO:0000313" key="4">
    <source>
        <dbReference type="Proteomes" id="UP000077521"/>
    </source>
</evidence>
<dbReference type="InterPro" id="IPR036397">
    <property type="entry name" value="RNaseH_sf"/>
</dbReference>
<sequence>MSEPLHTLVSSAFDVGWYPAPFKTSTLCALKKGGRRDPTLARSYRLIALLPVLGKVLEKIAASRLVWFAEAWGLVPLDQFGAMPKRCATDAGVALTHDIHVGWSLPTRLTTSVLFFDVVGAFDNVGPSRMVQLLWAFGLPRPLVALLAAWLSQRQAAIRLDGITGPSLPCSTGLPQGSPLSMICFVLFLAPMWDALPPGVRLFGYVDDGGLRVQGPLVEENCRALEAAYAAVLEWATSNGLWFDSVKRELIHFPPSTRPPTALLPVSLGPSDDDVVQPVARDTAVRWLGMWFTPELRWNAHARTACSKAKRAVGCLRMLANTVRGPSALLLRRAYVTCILTILTFAAPVWWRGEKQINKKKKKVRVPGAKGIAAILDSVQNQALRIILPVWKTTPVDALQCEASLPPIKLVLNYLRERYAVRLRTLPLNHPVTVRTHRRVPRAERSSLLQVRSTTGHATTPLLDLVRLTKGVERFRPGPSPPWAPSISKESNFSLTLPDGQDRNEVASAHAQLVQTQAPSIQVYTDGSMVTRGSTQNIGAAYVIYKARRGTRSLLYERSIHLHQDRQVFDAEVYALFCGTSTGLTMASRLGYKRVMVFVDNAAAIRALDADARSNTSSGALLASLRTSIRTWLREDSGRKFHLEWTPGHAGIEGNERADVRAKEGTSPLRAHERLQNRTISLSTARRSAKERLLREWNKMWSTSTLHPKYRRLRTQAPSWTPGPHLSAVPRKMLGLWLQVKTGHGDFISYHQREHINHPHARLYCRCGHAKTRLHPLQCVTYLPFRPLLDRARLPSGRLDYTYLFNHRTGITTFAEYALSSKAYECNLGF</sequence>
<dbReference type="Gene3D" id="3.30.420.10">
    <property type="entry name" value="Ribonuclease H-like superfamily/Ribonuclease H"/>
    <property type="match status" value="1"/>
</dbReference>
<dbReference type="InterPro" id="IPR000477">
    <property type="entry name" value="RT_dom"/>
</dbReference>
<dbReference type="Pfam" id="PF00075">
    <property type="entry name" value="RNase_H"/>
    <property type="match status" value="1"/>
</dbReference>
<dbReference type="InterPro" id="IPR002156">
    <property type="entry name" value="RNaseH_domain"/>
</dbReference>
<dbReference type="PROSITE" id="PS50878">
    <property type="entry name" value="RT_POL"/>
    <property type="match status" value="1"/>
</dbReference>